<dbReference type="Proteomes" id="UP000252038">
    <property type="component" value="Chromosome"/>
</dbReference>
<evidence type="ECO:0000256" key="1">
    <source>
        <dbReference type="ARBA" id="ARBA00022801"/>
    </source>
</evidence>
<proteinExistence type="predicted"/>
<dbReference type="GO" id="GO:0016787">
    <property type="term" value="F:hydrolase activity"/>
    <property type="evidence" value="ECO:0007669"/>
    <property type="project" value="UniProtKB-KW"/>
</dbReference>
<dbReference type="AlphaFoldDB" id="A0A344UH90"/>
<protein>
    <submittedName>
        <fullName evidence="3">Cysteine hydrolase</fullName>
    </submittedName>
</protein>
<evidence type="ECO:0000313" key="4">
    <source>
        <dbReference type="Proteomes" id="UP000252038"/>
    </source>
</evidence>
<dbReference type="InterPro" id="IPR050272">
    <property type="entry name" value="Isochorismatase-like_hydrls"/>
</dbReference>
<dbReference type="PANTHER" id="PTHR43540">
    <property type="entry name" value="PEROXYUREIDOACRYLATE/UREIDOACRYLATE AMIDOHYDROLASE-RELATED"/>
    <property type="match status" value="1"/>
</dbReference>
<dbReference type="KEGG" id="chrb:DK843_10215"/>
<reference evidence="3 4" key="1">
    <citation type="submission" date="2018-05" db="EMBL/GenBank/DDBJ databases">
        <title>Genome sequencing, assembly and analysis of the novel insecticidal bacterium, Chromobacterium phragmitis.</title>
        <authorList>
            <person name="Sparks M.E."/>
            <person name="Blackburn M.B."/>
            <person name="Gundersen-Rindal D.E."/>
        </authorList>
    </citation>
    <scope>NUCLEOTIDE SEQUENCE [LARGE SCALE GENOMIC DNA]</scope>
    <source>
        <strain evidence="3">IIBBL 274-1</strain>
    </source>
</reference>
<dbReference type="InterPro" id="IPR000868">
    <property type="entry name" value="Isochorismatase-like_dom"/>
</dbReference>
<dbReference type="EMBL" id="CP029554">
    <property type="protein sequence ID" value="AXE34638.1"/>
    <property type="molecule type" value="Genomic_DNA"/>
</dbReference>
<accession>A0A344UH90</accession>
<feature type="domain" description="Isochorismatase-like" evidence="2">
    <location>
        <begin position="22"/>
        <end position="195"/>
    </location>
</feature>
<dbReference type="CDD" id="cd01014">
    <property type="entry name" value="nicotinamidase_related"/>
    <property type="match status" value="1"/>
</dbReference>
<dbReference type="Pfam" id="PF00857">
    <property type="entry name" value="Isochorismatase"/>
    <property type="match status" value="1"/>
</dbReference>
<gene>
    <name evidence="3" type="ORF">DK843_10215</name>
</gene>
<dbReference type="InterPro" id="IPR036380">
    <property type="entry name" value="Isochorismatase-like_sf"/>
</dbReference>
<name>A0A344UH90_9NEIS</name>
<organism evidence="3 4">
    <name type="scientific">Chromobacterium phragmitis</name>
    <dbReference type="NCBI Taxonomy" id="2202141"/>
    <lineage>
        <taxon>Bacteria</taxon>
        <taxon>Pseudomonadati</taxon>
        <taxon>Pseudomonadota</taxon>
        <taxon>Betaproteobacteria</taxon>
        <taxon>Neisseriales</taxon>
        <taxon>Chromobacteriaceae</taxon>
        <taxon>Chromobacterium</taxon>
    </lineage>
</organism>
<evidence type="ECO:0000313" key="3">
    <source>
        <dbReference type="EMBL" id="AXE34638.1"/>
    </source>
</evidence>
<dbReference type="RefSeq" id="WP_114073173.1">
    <property type="nucleotide sequence ID" value="NZ_CP029554.1"/>
</dbReference>
<evidence type="ECO:0000259" key="2">
    <source>
        <dbReference type="Pfam" id="PF00857"/>
    </source>
</evidence>
<dbReference type="Gene3D" id="3.40.50.850">
    <property type="entry name" value="Isochorismatase-like"/>
    <property type="match status" value="1"/>
</dbReference>
<sequence length="211" mass="21897">MSALTLRHICGAAARTSLPENTALVLIDFQNEYFDGALPLPDAEAALERAQALRVFAAARGWPVVHVRHQAPAGSPLFAAGQPSSAIHAALRPNPGELVVDKREVSAFVGTDLAARLREMGTDTLMIAGLMTHACVAGAARDAVPAGFEVIVAADACATRDLQPPGCEPVPHRQLHLAALAAIADTFGDVLETAEIMSLPRAGATGEGLPC</sequence>
<keyword evidence="1 3" id="KW-0378">Hydrolase</keyword>
<dbReference type="SUPFAM" id="SSF52499">
    <property type="entry name" value="Isochorismatase-like hydrolases"/>
    <property type="match status" value="1"/>
</dbReference>